<dbReference type="Proteomes" id="UP001596250">
    <property type="component" value="Unassembled WGS sequence"/>
</dbReference>
<name>A0ABW1INM3_9BACL</name>
<organism evidence="2 3">
    <name type="scientific">Marinicrinis lubricantis</name>
    <dbReference type="NCBI Taxonomy" id="2086470"/>
    <lineage>
        <taxon>Bacteria</taxon>
        <taxon>Bacillati</taxon>
        <taxon>Bacillota</taxon>
        <taxon>Bacilli</taxon>
        <taxon>Bacillales</taxon>
        <taxon>Paenibacillaceae</taxon>
    </lineage>
</organism>
<keyword evidence="1" id="KW-1133">Transmembrane helix</keyword>
<dbReference type="SUPFAM" id="SSF51445">
    <property type="entry name" value="(Trans)glycosidases"/>
    <property type="match status" value="1"/>
</dbReference>
<dbReference type="Gene3D" id="3.20.20.80">
    <property type="entry name" value="Glycosidases"/>
    <property type="match status" value="1"/>
</dbReference>
<keyword evidence="1" id="KW-0812">Transmembrane</keyword>
<sequence length="1116" mass="128209">MKLRITNLWNRWTFAGVMIFLLAVLTSPFWLWRIAPAHEMNVIIVDKTIQDLSYREHLGLLWVLNQQKIVKPEGGYYSLEEDYYGFHPEEGESKELPSTLPKADLIYLADTYGVSLEEPRNENDAQTSRQTGLTVSEAEAIRQGLIFHGGTLIAEYNTLAYPTTEEARLNLQDLLQLRASGWMGKYWQSLDRANVPVWAVQMMEENGTSWKYTGEGILLVHEEDEQIVVLDRDDLVEPRVKFHWTADGEEAMGLNDDVRYDDWFEIVEAEPSSDIWAEYQMETTASGLTKLEQAGIPSRIPAVIHHQNSRYDSYYFAGDYADQPSVPSMYQTAIIDKWKQWTAREVPGERDAFYWKVYVPMMKNILANVRNHPAPAPLQSLETIEEQGSTLHARTGSDYIQIYQDGHWKDLLVKGVNMGIAKPGHFPGETAITKQEYLRWFRQIGEMHANAVRVYTIHPPGFYEALLEYNQTAKEPLYLLHGVWVNEEELVASGDAFTPEIQDEFKQEIVRIIDVVHGRASLPDRPGHASGVYTADVSPYLLAWVIGIEWDPDLVVSTNEHHTGLSDYEGRYFRTENAQPFEIWLAEMMDFTAQVEQDTYHWQRPMSFTNWVTTDLLEHPSEPQEKEDMVSVDPNVIVPQESWHAGYFASYHVYPYYPDFFNYGQSLLKYVDHRGEANSYAGYLHELKEAHTMPVLIAEFGVPSSRGLTHRQVYGWNQGFHSEKEQGEIDAGLFEDILHEKMAGGLVFTWQDEWFKRTWNTMDYDNPDRRPFWSNAQTNEQQFGLLSFDPGDKGTRIVVDGDDTEWESAGEQNEEIEREAAVLPQVSNSRNVEELLITSDERYVYFKLRLSGSEPVDWSLTNVAILADTIPVQGQQGIPDVKGLNSSRGIDFVIQLEGPEHSRMLVDSYYDTFQFHYGHMLDMIPAPAYMSTPNNGVYHPIRLALNREITYTDKQGDVQTIPFDAYETGLLQYGNADPQADDFNSLTDVAVSEKEPVIELRIPWMLFGVKDPSTQEIIGDLWKQGLEEGIQVEGFYFTALSYDTASADDQVSKGGVWDRYESADGESQEMKMVTEQMWVPFTWDEWEQPTYSERLKASYYMVQSLFEKANLESVHE</sequence>
<evidence type="ECO:0000256" key="1">
    <source>
        <dbReference type="SAM" id="Phobius"/>
    </source>
</evidence>
<dbReference type="RefSeq" id="WP_379893988.1">
    <property type="nucleotide sequence ID" value="NZ_CBCSCT010000082.1"/>
</dbReference>
<comment type="caution">
    <text evidence="2">The sequence shown here is derived from an EMBL/GenBank/DDBJ whole genome shotgun (WGS) entry which is preliminary data.</text>
</comment>
<dbReference type="EMBL" id="JBHSQV010000126">
    <property type="protein sequence ID" value="MFC5986672.1"/>
    <property type="molecule type" value="Genomic_DNA"/>
</dbReference>
<accession>A0ABW1INM3</accession>
<reference evidence="3" key="1">
    <citation type="journal article" date="2019" name="Int. J. Syst. Evol. Microbiol.">
        <title>The Global Catalogue of Microorganisms (GCM) 10K type strain sequencing project: providing services to taxonomists for standard genome sequencing and annotation.</title>
        <authorList>
            <consortium name="The Broad Institute Genomics Platform"/>
            <consortium name="The Broad Institute Genome Sequencing Center for Infectious Disease"/>
            <person name="Wu L."/>
            <person name="Ma J."/>
        </authorList>
    </citation>
    <scope>NUCLEOTIDE SEQUENCE [LARGE SCALE GENOMIC DNA]</scope>
    <source>
        <strain evidence="3">CCM 8749</strain>
    </source>
</reference>
<evidence type="ECO:0000313" key="3">
    <source>
        <dbReference type="Proteomes" id="UP001596250"/>
    </source>
</evidence>
<keyword evidence="1" id="KW-0472">Membrane</keyword>
<evidence type="ECO:0000313" key="2">
    <source>
        <dbReference type="EMBL" id="MFC5986672.1"/>
    </source>
</evidence>
<proteinExistence type="predicted"/>
<gene>
    <name evidence="2" type="ORF">ACFPXP_09610</name>
</gene>
<feature type="transmembrane region" description="Helical" evidence="1">
    <location>
        <begin position="12"/>
        <end position="32"/>
    </location>
</feature>
<keyword evidence="3" id="KW-1185">Reference proteome</keyword>
<protein>
    <submittedName>
        <fullName evidence="2">Uncharacterized protein</fullName>
    </submittedName>
</protein>
<dbReference type="InterPro" id="IPR017853">
    <property type="entry name" value="GH"/>
</dbReference>